<evidence type="ECO:0000313" key="2">
    <source>
        <dbReference type="EMBL" id="KAH8696246.1"/>
    </source>
</evidence>
<evidence type="ECO:0000313" key="3">
    <source>
        <dbReference type="Proteomes" id="UP001201262"/>
    </source>
</evidence>
<keyword evidence="3" id="KW-1185">Reference proteome</keyword>
<accession>A0AAD4PZR3</accession>
<protein>
    <submittedName>
        <fullName evidence="2">Uncharacterized protein</fullName>
    </submittedName>
</protein>
<dbReference type="AlphaFoldDB" id="A0AAD4PZR3"/>
<dbReference type="GeneID" id="70240025"/>
<gene>
    <name evidence="2" type="ORF">BGW36DRAFT_183401</name>
</gene>
<dbReference type="Proteomes" id="UP001201262">
    <property type="component" value="Unassembled WGS sequence"/>
</dbReference>
<evidence type="ECO:0000256" key="1">
    <source>
        <dbReference type="SAM" id="MobiDB-lite"/>
    </source>
</evidence>
<dbReference type="EMBL" id="JAJTJA010000007">
    <property type="protein sequence ID" value="KAH8696246.1"/>
    <property type="molecule type" value="Genomic_DNA"/>
</dbReference>
<reference evidence="2" key="1">
    <citation type="submission" date="2021-12" db="EMBL/GenBank/DDBJ databases">
        <title>Convergent genome expansion in fungi linked to evolution of root-endophyte symbiosis.</title>
        <authorList>
            <consortium name="DOE Joint Genome Institute"/>
            <person name="Ke Y.-H."/>
            <person name="Bonito G."/>
            <person name="Liao H.-L."/>
            <person name="Looney B."/>
            <person name="Rojas-Flechas A."/>
            <person name="Nash J."/>
            <person name="Hameed K."/>
            <person name="Schadt C."/>
            <person name="Martin F."/>
            <person name="Crous P.W."/>
            <person name="Miettinen O."/>
            <person name="Magnuson J.K."/>
            <person name="Labbe J."/>
            <person name="Jacobson D."/>
            <person name="Doktycz M.J."/>
            <person name="Veneault-Fourrey C."/>
            <person name="Kuo A."/>
            <person name="Mondo S."/>
            <person name="Calhoun S."/>
            <person name="Riley R."/>
            <person name="Ohm R."/>
            <person name="LaButti K."/>
            <person name="Andreopoulos B."/>
            <person name="Pangilinan J."/>
            <person name="Nolan M."/>
            <person name="Tritt A."/>
            <person name="Clum A."/>
            <person name="Lipzen A."/>
            <person name="Daum C."/>
            <person name="Barry K."/>
            <person name="Grigoriev I.V."/>
            <person name="Vilgalys R."/>
        </authorList>
    </citation>
    <scope>NUCLEOTIDE SEQUENCE</scope>
    <source>
        <strain evidence="2">PMI_201</strain>
    </source>
</reference>
<name>A0AAD4PZR3_9EURO</name>
<organism evidence="2 3">
    <name type="scientific">Talaromyces proteolyticus</name>
    <dbReference type="NCBI Taxonomy" id="1131652"/>
    <lineage>
        <taxon>Eukaryota</taxon>
        <taxon>Fungi</taxon>
        <taxon>Dikarya</taxon>
        <taxon>Ascomycota</taxon>
        <taxon>Pezizomycotina</taxon>
        <taxon>Eurotiomycetes</taxon>
        <taxon>Eurotiomycetidae</taxon>
        <taxon>Eurotiales</taxon>
        <taxon>Trichocomaceae</taxon>
        <taxon>Talaromyces</taxon>
        <taxon>Talaromyces sect. Bacilispori</taxon>
    </lineage>
</organism>
<dbReference type="RefSeq" id="XP_046071184.1">
    <property type="nucleotide sequence ID" value="XM_046209738.1"/>
</dbReference>
<proteinExistence type="predicted"/>
<feature type="region of interest" description="Disordered" evidence="1">
    <location>
        <begin position="33"/>
        <end position="53"/>
    </location>
</feature>
<sequence>MSKSTTLTIPPAPNPALLRCIITHPLRKMRTATYSKRRCPNEPSSTADSSPYQTIHTAPPTAPLPWHWQCHKCNHIWRIAVRRCLGCGHAMCTKREGERGRDCRMGFDYEGWQRRFAWREVRQEEKGEERIMTLRPGRRRLAMVQSEQRVRKYSCWEDCMYPSQCAHERVRFKGRLETIREDEY</sequence>
<feature type="compositionally biased region" description="Polar residues" evidence="1">
    <location>
        <begin position="42"/>
        <end position="53"/>
    </location>
</feature>
<comment type="caution">
    <text evidence="2">The sequence shown here is derived from an EMBL/GenBank/DDBJ whole genome shotgun (WGS) entry which is preliminary data.</text>
</comment>